<dbReference type="EMBL" id="JAGTPW010000007">
    <property type="protein sequence ID" value="MBR8644324.1"/>
    <property type="molecule type" value="Genomic_DNA"/>
</dbReference>
<comment type="caution">
    <text evidence="1">The sequence shown here is derived from an EMBL/GenBank/DDBJ whole genome shotgun (WGS) entry which is preliminary data.</text>
</comment>
<organism evidence="1 2">
    <name type="scientific">Peribacillus frigoritolerans</name>
    <dbReference type="NCBI Taxonomy" id="450367"/>
    <lineage>
        <taxon>Bacteria</taxon>
        <taxon>Bacillati</taxon>
        <taxon>Bacillota</taxon>
        <taxon>Bacilli</taxon>
        <taxon>Bacillales</taxon>
        <taxon>Bacillaceae</taxon>
        <taxon>Peribacillus</taxon>
    </lineage>
</organism>
<dbReference type="Proteomes" id="UP000680045">
    <property type="component" value="Unassembled WGS sequence"/>
</dbReference>
<dbReference type="AlphaFoldDB" id="A0A941JA16"/>
<proteinExistence type="predicted"/>
<reference evidence="1" key="1">
    <citation type="submission" date="2021-04" db="EMBL/GenBank/DDBJ databases">
        <title>Whole genome sequencing of Enterococci isolates from hospitalized patients.</title>
        <authorList>
            <person name="Ogoti B.M."/>
            <person name="Onyambu F.G."/>
        </authorList>
    </citation>
    <scope>NUCLEOTIDE SEQUENCE</scope>
    <source>
        <strain evidence="1">242</strain>
    </source>
</reference>
<evidence type="ECO:0000313" key="1">
    <source>
        <dbReference type="EMBL" id="MBR8644324.1"/>
    </source>
</evidence>
<gene>
    <name evidence="1" type="ORF">KEH51_05820</name>
</gene>
<protein>
    <submittedName>
        <fullName evidence="1">Uncharacterized protein</fullName>
    </submittedName>
</protein>
<evidence type="ECO:0000313" key="2">
    <source>
        <dbReference type="Proteomes" id="UP000680045"/>
    </source>
</evidence>
<name>A0A941JA16_9BACI</name>
<accession>A0A941JA16</accession>
<sequence>MIVTDFGYNEKEVFTTGLSRFDSLFKDDVLTKRQLLIIPTWRDWITSDEIFWKASISKGIRTW</sequence>